<comment type="caution">
    <text evidence="1">The sequence shown here is derived from an EMBL/GenBank/DDBJ whole genome shotgun (WGS) entry which is preliminary data.</text>
</comment>
<evidence type="ECO:0008006" key="3">
    <source>
        <dbReference type="Google" id="ProtNLM"/>
    </source>
</evidence>
<dbReference type="Gene3D" id="1.10.510.10">
    <property type="entry name" value="Transferase(Phosphotransferase) domain 1"/>
    <property type="match status" value="1"/>
</dbReference>
<keyword evidence="2" id="KW-1185">Reference proteome</keyword>
<organism evidence="1 2">
    <name type="scientific">Lojkania enalia</name>
    <dbReference type="NCBI Taxonomy" id="147567"/>
    <lineage>
        <taxon>Eukaryota</taxon>
        <taxon>Fungi</taxon>
        <taxon>Dikarya</taxon>
        <taxon>Ascomycota</taxon>
        <taxon>Pezizomycotina</taxon>
        <taxon>Dothideomycetes</taxon>
        <taxon>Pleosporomycetidae</taxon>
        <taxon>Pleosporales</taxon>
        <taxon>Pleosporales incertae sedis</taxon>
        <taxon>Lojkania</taxon>
    </lineage>
</organism>
<sequence>MKWPEHRLQLHQYTMLKWEVETFVRISHPNIVEFISAQGFRETHLEIFTVLREGNIEDLTKKDLFIRDPNLATSLLHQMLQALDYLAFKGIVHRARSSVPDDSHGSPNEIVELVPWTYSRISEFVGASQPSVVWGAADAAEPLENDSPSLPPCPLYSYNIRFNHKHFDTLVSAVCKNGNRLLVQ</sequence>
<evidence type="ECO:0000313" key="1">
    <source>
        <dbReference type="EMBL" id="KAF2261583.1"/>
    </source>
</evidence>
<name>A0A9P4N1I1_9PLEO</name>
<dbReference type="InterPro" id="IPR011009">
    <property type="entry name" value="Kinase-like_dom_sf"/>
</dbReference>
<accession>A0A9P4N1I1</accession>
<dbReference type="OrthoDB" id="3777450at2759"/>
<gene>
    <name evidence="1" type="ORF">CC78DRAFT_583510</name>
</gene>
<reference evidence="2" key="1">
    <citation type="journal article" date="2020" name="Stud. Mycol.">
        <title>101 Dothideomycetes genomes: A test case for predicting lifestyles and emergence of pathogens.</title>
        <authorList>
            <person name="Haridas S."/>
            <person name="Albert R."/>
            <person name="Binder M."/>
            <person name="Bloem J."/>
            <person name="LaButti K."/>
            <person name="Salamov A."/>
            <person name="Andreopoulos B."/>
            <person name="Baker S."/>
            <person name="Barry K."/>
            <person name="Bills G."/>
            <person name="Bluhm B."/>
            <person name="Cannon C."/>
            <person name="Castanera R."/>
            <person name="Culley D."/>
            <person name="Daum C."/>
            <person name="Ezra D."/>
            <person name="Gonzalez J."/>
            <person name="Henrissat B."/>
            <person name="Kuo A."/>
            <person name="Liang C."/>
            <person name="Lipzen A."/>
            <person name="Lutzoni F."/>
            <person name="Magnuson J."/>
            <person name="Mondo S."/>
            <person name="Nolan M."/>
            <person name="Ohm R."/>
            <person name="Pangilinan J."/>
            <person name="Park H.-J."/>
            <person name="Ramirez L."/>
            <person name="Alfaro M."/>
            <person name="Sun H."/>
            <person name="Tritt A."/>
            <person name="Yoshinaga Y."/>
            <person name="Zwiers L.-H."/>
            <person name="Turgeon B."/>
            <person name="Goodwin S."/>
            <person name="Spatafora J."/>
            <person name="Crous P."/>
            <person name="Grigoriev I."/>
        </authorList>
    </citation>
    <scope>NUCLEOTIDE SEQUENCE [LARGE SCALE GENOMIC DNA]</scope>
    <source>
        <strain evidence="2">CBS 304.66</strain>
    </source>
</reference>
<evidence type="ECO:0000313" key="2">
    <source>
        <dbReference type="Proteomes" id="UP000800093"/>
    </source>
</evidence>
<dbReference type="EMBL" id="ML986654">
    <property type="protein sequence ID" value="KAF2261583.1"/>
    <property type="molecule type" value="Genomic_DNA"/>
</dbReference>
<protein>
    <recommendedName>
        <fullName evidence="3">Protein kinase domain-containing protein</fullName>
    </recommendedName>
</protein>
<dbReference type="AlphaFoldDB" id="A0A9P4N1I1"/>
<dbReference type="SUPFAM" id="SSF56112">
    <property type="entry name" value="Protein kinase-like (PK-like)"/>
    <property type="match status" value="1"/>
</dbReference>
<proteinExistence type="predicted"/>
<dbReference type="Proteomes" id="UP000800093">
    <property type="component" value="Unassembled WGS sequence"/>
</dbReference>